<evidence type="ECO:0008006" key="4">
    <source>
        <dbReference type="Google" id="ProtNLM"/>
    </source>
</evidence>
<evidence type="ECO:0000313" key="3">
    <source>
        <dbReference type="Proteomes" id="UP000996601"/>
    </source>
</evidence>
<feature type="region of interest" description="Disordered" evidence="1">
    <location>
        <begin position="1"/>
        <end position="24"/>
    </location>
</feature>
<sequence length="192" mass="20933">MTKHTHKAAEHAAKTAAPSHQDRDRELLGLRERGRTLGRRSVADVFELGNCLARVKSILARRAFGPWIRSACGVSPATGLSYVAVHQRLSDYRGRLEQVSVTPAVLFVIAYADDQAIERVVSALEAGRVLSAPEARVMTGVTAKHKAAIDAALSPEEEERQRKAEEKVLAMLNRAFGGLVRSSASSPRGKRR</sequence>
<comment type="caution">
    <text evidence="2">The sequence shown here is derived from an EMBL/GenBank/DDBJ whole genome shotgun (WGS) entry which is preliminary data.</text>
</comment>
<dbReference type="RefSeq" id="WP_256121423.1">
    <property type="nucleotide sequence ID" value="NZ_WHSB02000027.1"/>
</dbReference>
<organism evidence="2 3">
    <name type="scientific">Shinella lacus</name>
    <dbReference type="NCBI Taxonomy" id="2654216"/>
    <lineage>
        <taxon>Bacteria</taxon>
        <taxon>Pseudomonadati</taxon>
        <taxon>Pseudomonadota</taxon>
        <taxon>Alphaproteobacteria</taxon>
        <taxon>Hyphomicrobiales</taxon>
        <taxon>Rhizobiaceae</taxon>
        <taxon>Shinella</taxon>
    </lineage>
</organism>
<gene>
    <name evidence="2" type="ORF">GB927_033085</name>
</gene>
<dbReference type="Proteomes" id="UP000996601">
    <property type="component" value="Unassembled WGS sequence"/>
</dbReference>
<evidence type="ECO:0000313" key="2">
    <source>
        <dbReference type="EMBL" id="MCQ4634906.1"/>
    </source>
</evidence>
<dbReference type="EMBL" id="WHSB02000027">
    <property type="protein sequence ID" value="MCQ4634906.1"/>
    <property type="molecule type" value="Genomic_DNA"/>
</dbReference>
<proteinExistence type="predicted"/>
<name>A0ABT1RIA4_9HYPH</name>
<protein>
    <recommendedName>
        <fullName evidence="4">DUF3102 domain-containing protein</fullName>
    </recommendedName>
</protein>
<reference evidence="2" key="1">
    <citation type="submission" date="2021-07" db="EMBL/GenBank/DDBJ databases">
        <title>Shinella sp. nov., a novel member of the genus Shinella from water.</title>
        <authorList>
            <person name="Deng Y."/>
        </authorList>
    </citation>
    <scope>NUCLEOTIDE SEQUENCE</scope>
    <source>
        <strain evidence="2">CPCC 100929</strain>
    </source>
</reference>
<evidence type="ECO:0000256" key="1">
    <source>
        <dbReference type="SAM" id="MobiDB-lite"/>
    </source>
</evidence>
<accession>A0ABT1RIA4</accession>
<keyword evidence="3" id="KW-1185">Reference proteome</keyword>